<dbReference type="OrthoDB" id="9815856at2"/>
<dbReference type="Gene3D" id="1.10.8.210">
    <property type="entry name" value="Sirohaem synthase, dimerisation domain"/>
    <property type="match status" value="1"/>
</dbReference>
<proteinExistence type="inferred from homology"/>
<dbReference type="EMBL" id="QFWV02000005">
    <property type="protein sequence ID" value="RKF06775.1"/>
    <property type="molecule type" value="Genomic_DNA"/>
</dbReference>
<dbReference type="NCBIfam" id="NF004790">
    <property type="entry name" value="PRK06136.1"/>
    <property type="match status" value="1"/>
</dbReference>
<dbReference type="InterPro" id="IPR006367">
    <property type="entry name" value="Sirohaem_synthase_N"/>
</dbReference>
<dbReference type="SUPFAM" id="SSF75615">
    <property type="entry name" value="Siroheme synthase middle domains-like"/>
    <property type="match status" value="1"/>
</dbReference>
<dbReference type="FunFam" id="3.40.1010.10:FF:000001">
    <property type="entry name" value="Siroheme synthase"/>
    <property type="match status" value="1"/>
</dbReference>
<comment type="pathway">
    <text evidence="12">Porphyrin-containing compound metabolism; siroheme biosynthesis; precorrin-2 from uroporphyrinogen III: step 1/1.</text>
</comment>
<dbReference type="EC" id="2.1.1.107" evidence="18"/>
<evidence type="ECO:0000256" key="13">
    <source>
        <dbReference type="ARBA" id="ARBA00047561"/>
    </source>
</evidence>
<dbReference type="InterPro" id="IPR014777">
    <property type="entry name" value="4pyrrole_Mease_sub1"/>
</dbReference>
<dbReference type="PROSITE" id="PS00839">
    <property type="entry name" value="SUMT_1"/>
    <property type="match status" value="1"/>
</dbReference>
<dbReference type="Gene3D" id="3.40.50.720">
    <property type="entry name" value="NAD(P)-binding Rossmann-like Domain"/>
    <property type="match status" value="1"/>
</dbReference>
<keyword evidence="7" id="KW-0560">Oxidoreductase</keyword>
<dbReference type="GO" id="GO:0043115">
    <property type="term" value="F:precorrin-2 dehydrogenase activity"/>
    <property type="evidence" value="ECO:0007669"/>
    <property type="project" value="UniProtKB-EC"/>
</dbReference>
<evidence type="ECO:0000256" key="11">
    <source>
        <dbReference type="ARBA" id="ARBA00023268"/>
    </source>
</evidence>
<evidence type="ECO:0000256" key="15">
    <source>
        <dbReference type="RuleBase" id="RU003960"/>
    </source>
</evidence>
<dbReference type="PIRSF" id="PIRSF036426">
    <property type="entry name" value="Sirohaem_synth"/>
    <property type="match status" value="1"/>
</dbReference>
<feature type="domain" description="Sirohaem synthase dimerisation" evidence="17">
    <location>
        <begin position="150"/>
        <end position="206"/>
    </location>
</feature>
<dbReference type="SUPFAM" id="SSF53790">
    <property type="entry name" value="Tetrapyrrole methylase"/>
    <property type="match status" value="1"/>
</dbReference>
<dbReference type="InterPro" id="IPR006366">
    <property type="entry name" value="CobA/CysG_C"/>
</dbReference>
<feature type="active site" description="Proton acceptor" evidence="14">
    <location>
        <position position="249"/>
    </location>
</feature>
<dbReference type="GO" id="GO:0032259">
    <property type="term" value="P:methylation"/>
    <property type="evidence" value="ECO:0007669"/>
    <property type="project" value="UniProtKB-KW"/>
</dbReference>
<reference evidence="18 19" key="1">
    <citation type="journal article" date="2018" name="Int. J. Syst. Bacteriol.">
        <title>Oceaniradius stylonemae gen. nov., sp. nov., isolated from a red alga, Stylonema cornu-cervi.</title>
        <authorList>
            <person name="Jeong S."/>
        </authorList>
    </citation>
    <scope>NUCLEOTIDE SEQUENCE [LARGE SCALE GENOMIC DNA]</scope>
    <source>
        <strain evidence="18 19">StC1</strain>
    </source>
</reference>
<dbReference type="InterPro" id="IPR003043">
    <property type="entry name" value="Uropor_MeTrfase_CS"/>
</dbReference>
<dbReference type="PROSITE" id="PS00840">
    <property type="entry name" value="SUMT_2"/>
    <property type="match status" value="1"/>
</dbReference>
<comment type="caution">
    <text evidence="18">The sequence shown here is derived from an EMBL/GenBank/DDBJ whole genome shotgun (WGS) entry which is preliminary data.</text>
</comment>
<dbReference type="InterPro" id="IPR035996">
    <property type="entry name" value="4pyrrol_Methylase_sf"/>
</dbReference>
<dbReference type="Pfam" id="PF00590">
    <property type="entry name" value="TP_methylase"/>
    <property type="match status" value="1"/>
</dbReference>
<dbReference type="GO" id="GO:0051266">
    <property type="term" value="F:sirohydrochlorin ferrochelatase activity"/>
    <property type="evidence" value="ECO:0007669"/>
    <property type="project" value="InterPro"/>
</dbReference>
<dbReference type="Gene3D" id="3.30.160.110">
    <property type="entry name" value="Siroheme synthase, domain 2"/>
    <property type="match status" value="1"/>
</dbReference>
<evidence type="ECO:0000256" key="2">
    <source>
        <dbReference type="ARBA" id="ARBA00005879"/>
    </source>
</evidence>
<comment type="similarity">
    <text evidence="2 15">Belongs to the precorrin methyltransferase family.</text>
</comment>
<dbReference type="AlphaFoldDB" id="A0A3A8AA52"/>
<evidence type="ECO:0000313" key="19">
    <source>
        <dbReference type="Proteomes" id="UP000246132"/>
    </source>
</evidence>
<dbReference type="GO" id="GO:0004851">
    <property type="term" value="F:uroporphyrin-III C-methyltransferase activity"/>
    <property type="evidence" value="ECO:0007669"/>
    <property type="project" value="UniProtKB-EC"/>
</dbReference>
<keyword evidence="8" id="KW-0520">NAD</keyword>
<gene>
    <name evidence="18" type="primary">cobA</name>
    <name evidence="18" type="ORF">DEM25_008930</name>
</gene>
<dbReference type="GO" id="GO:0009236">
    <property type="term" value="P:cobalamin biosynthetic process"/>
    <property type="evidence" value="ECO:0007669"/>
    <property type="project" value="UniProtKB-KW"/>
</dbReference>
<evidence type="ECO:0000256" key="14">
    <source>
        <dbReference type="PIRSR" id="PIRSR036426-1"/>
    </source>
</evidence>
<dbReference type="Proteomes" id="UP000246132">
    <property type="component" value="Unassembled WGS sequence"/>
</dbReference>
<dbReference type="Gene3D" id="3.30.950.10">
    <property type="entry name" value="Methyltransferase, Cobalt-precorrin-4 Transmethylase, Domain 2"/>
    <property type="match status" value="1"/>
</dbReference>
<evidence type="ECO:0000259" key="17">
    <source>
        <dbReference type="Pfam" id="PF10414"/>
    </source>
</evidence>
<dbReference type="NCBIfam" id="NF007922">
    <property type="entry name" value="PRK10637.1"/>
    <property type="match status" value="1"/>
</dbReference>
<feature type="active site" description="Proton donor" evidence="14">
    <location>
        <position position="271"/>
    </location>
</feature>
<dbReference type="NCBIfam" id="TIGR01469">
    <property type="entry name" value="cobA_cysG_Cterm"/>
    <property type="match status" value="1"/>
</dbReference>
<evidence type="ECO:0000259" key="16">
    <source>
        <dbReference type="Pfam" id="PF00590"/>
    </source>
</evidence>
<dbReference type="InterPro" id="IPR036291">
    <property type="entry name" value="NAD(P)-bd_dom_sf"/>
</dbReference>
<dbReference type="SUPFAM" id="SSF51735">
    <property type="entry name" value="NAD(P)-binding Rossmann-fold domains"/>
    <property type="match status" value="1"/>
</dbReference>
<dbReference type="Pfam" id="PF10414">
    <property type="entry name" value="CysG_dimeriser"/>
    <property type="match status" value="1"/>
</dbReference>
<keyword evidence="4 15" id="KW-0489">Methyltransferase</keyword>
<dbReference type="UniPathway" id="UPA00262">
    <property type="reaction ID" value="UER00211"/>
</dbReference>
<evidence type="ECO:0000256" key="5">
    <source>
        <dbReference type="ARBA" id="ARBA00022679"/>
    </source>
</evidence>
<evidence type="ECO:0000256" key="3">
    <source>
        <dbReference type="ARBA" id="ARBA00022573"/>
    </source>
</evidence>
<dbReference type="CDD" id="cd11642">
    <property type="entry name" value="SUMT"/>
    <property type="match status" value="1"/>
</dbReference>
<comment type="pathway">
    <text evidence="1">Porphyrin-containing compound metabolism; siroheme biosynthesis; sirohydrochlorin from precorrin-2: step 1/1.</text>
</comment>
<keyword evidence="19" id="KW-1185">Reference proteome</keyword>
<dbReference type="GO" id="GO:0051287">
    <property type="term" value="F:NAD binding"/>
    <property type="evidence" value="ECO:0007669"/>
    <property type="project" value="InterPro"/>
</dbReference>
<protein>
    <submittedName>
        <fullName evidence="18">Uroporphyrinogen-III C-methyltransferase</fullName>
        <ecNumber evidence="18">2.1.1.107</ecNumber>
    </submittedName>
</protein>
<accession>A0A3A8AA52</accession>
<organism evidence="18 19">
    <name type="scientific">Oceaniradius stylonematis</name>
    <dbReference type="NCBI Taxonomy" id="2184161"/>
    <lineage>
        <taxon>Bacteria</taxon>
        <taxon>Pseudomonadati</taxon>
        <taxon>Pseudomonadota</taxon>
        <taxon>Alphaproteobacteria</taxon>
        <taxon>Hyphomicrobiales</taxon>
        <taxon>Ahrensiaceae</taxon>
        <taxon>Oceaniradius</taxon>
    </lineage>
</organism>
<dbReference type="RefSeq" id="WP_109766672.1">
    <property type="nucleotide sequence ID" value="NZ_QFWV02000005.1"/>
</dbReference>
<name>A0A3A8AA52_9HYPH</name>
<dbReference type="InterPro" id="IPR050161">
    <property type="entry name" value="Siro_Cobalamin_biosynth"/>
</dbReference>
<dbReference type="InterPro" id="IPR000878">
    <property type="entry name" value="4pyrrol_Mease"/>
</dbReference>
<evidence type="ECO:0000256" key="1">
    <source>
        <dbReference type="ARBA" id="ARBA00005010"/>
    </source>
</evidence>
<dbReference type="NCBIfam" id="TIGR01470">
    <property type="entry name" value="cysG_Nterm"/>
    <property type="match status" value="1"/>
</dbReference>
<dbReference type="InterPro" id="IPR019478">
    <property type="entry name" value="Sirohaem_synthase_dimer_dom"/>
</dbReference>
<keyword evidence="3" id="KW-0169">Cobalamin biosynthesis</keyword>
<dbReference type="InterPro" id="IPR014776">
    <property type="entry name" value="4pyrrole_Mease_sub2"/>
</dbReference>
<feature type="domain" description="Tetrapyrrole methylase" evidence="16">
    <location>
        <begin position="219"/>
        <end position="428"/>
    </location>
</feature>
<sequence length="469" mass="49956">MRHFPVFVNVDGRRVVVSGAGETAIAKLRLLLKTRARISVFGADPEPLVRQWAEEGRITLTERPVETGDALCARLFYAANDDATEDARAAAIGHAAGALVNIVDNLDDSQFITPAIVDRDPVTVAIGTEGAAPVLARKIKADLEERLPASLGVLARIGQAFRVRADMLGDAKKRRAFWTKFYFGAGDRALKAGGEDAVRKTLETLLTDGIETRHGPGFVTFVGAGPGDPELLTLKARNALHEADVVLHDKLVPQPVIELARREAIVVETGKKGFGDAWKQDDINALMIDHANRGAHVVRLKSGDPAVFGRLEEELDALDRAGVGFQIVPGITSASAAAASIGRSLTRRGRNASLRIITGHDAEGFADHDWRALARPGEAAAIYMGIKAASFLRGRLLMHGADAETPVTVVENASRTDQRVVAATLGTLPERLRQAGITGPAILLYGIAPRGAAAAVADLADMHHEAEAV</sequence>
<keyword evidence="6" id="KW-0949">S-adenosyl-L-methionine</keyword>
<evidence type="ECO:0000256" key="6">
    <source>
        <dbReference type="ARBA" id="ARBA00022691"/>
    </source>
</evidence>
<evidence type="ECO:0000313" key="18">
    <source>
        <dbReference type="EMBL" id="RKF06775.1"/>
    </source>
</evidence>
<dbReference type="PANTHER" id="PTHR45790">
    <property type="entry name" value="SIROHEME SYNTHASE-RELATED"/>
    <property type="match status" value="1"/>
</dbReference>
<dbReference type="InterPro" id="IPR012409">
    <property type="entry name" value="Sirohaem_synth"/>
</dbReference>
<evidence type="ECO:0000256" key="4">
    <source>
        <dbReference type="ARBA" id="ARBA00022603"/>
    </source>
</evidence>
<evidence type="ECO:0000256" key="7">
    <source>
        <dbReference type="ARBA" id="ARBA00023002"/>
    </source>
</evidence>
<dbReference type="GO" id="GO:0019354">
    <property type="term" value="P:siroheme biosynthetic process"/>
    <property type="evidence" value="ECO:0007669"/>
    <property type="project" value="UniProtKB-UniPathway"/>
</dbReference>
<comment type="catalytic activity">
    <reaction evidence="13">
        <text>precorrin-2 + NAD(+) = sirohydrochlorin + NADH + 2 H(+)</text>
        <dbReference type="Rhea" id="RHEA:15613"/>
        <dbReference type="ChEBI" id="CHEBI:15378"/>
        <dbReference type="ChEBI" id="CHEBI:57540"/>
        <dbReference type="ChEBI" id="CHEBI:57945"/>
        <dbReference type="ChEBI" id="CHEBI:58351"/>
        <dbReference type="ChEBI" id="CHEBI:58827"/>
        <dbReference type="EC" id="1.3.1.76"/>
    </reaction>
</comment>
<keyword evidence="9" id="KW-0456">Lyase</keyword>
<evidence type="ECO:0000256" key="9">
    <source>
        <dbReference type="ARBA" id="ARBA00023239"/>
    </source>
</evidence>
<evidence type="ECO:0000256" key="12">
    <source>
        <dbReference type="ARBA" id="ARBA00025705"/>
    </source>
</evidence>
<dbReference type="InterPro" id="IPR037115">
    <property type="entry name" value="Sirohaem_synt_dimer_dom_sf"/>
</dbReference>
<keyword evidence="11" id="KW-0511">Multifunctional enzyme</keyword>
<dbReference type="Gene3D" id="3.40.1010.10">
    <property type="entry name" value="Cobalt-precorrin-4 Transmethylase, Domain 1"/>
    <property type="match status" value="1"/>
</dbReference>
<keyword evidence="10" id="KW-0627">Porphyrin biosynthesis</keyword>
<keyword evidence="5 15" id="KW-0808">Transferase</keyword>
<evidence type="ECO:0000256" key="8">
    <source>
        <dbReference type="ARBA" id="ARBA00023027"/>
    </source>
</evidence>
<evidence type="ECO:0000256" key="10">
    <source>
        <dbReference type="ARBA" id="ARBA00023244"/>
    </source>
</evidence>
<dbReference type="Pfam" id="PF13241">
    <property type="entry name" value="NAD_binding_7"/>
    <property type="match status" value="1"/>
</dbReference>
<dbReference type="PANTHER" id="PTHR45790:SF3">
    <property type="entry name" value="S-ADENOSYL-L-METHIONINE-DEPENDENT UROPORPHYRINOGEN III METHYLTRANSFERASE, CHLOROPLASTIC"/>
    <property type="match status" value="1"/>
</dbReference>